<proteinExistence type="predicted"/>
<evidence type="ECO:0000313" key="3">
    <source>
        <dbReference type="Proteomes" id="UP000239197"/>
    </source>
</evidence>
<dbReference type="AlphaFoldDB" id="A0A2L1UP40"/>
<accession>A0A2L1UP40</accession>
<protein>
    <submittedName>
        <fullName evidence="2">Uncharacterized protein</fullName>
    </submittedName>
</protein>
<organism evidence="2 3">
    <name type="scientific">Rahnella sikkimica</name>
    <dbReference type="NCBI Taxonomy" id="1805933"/>
    <lineage>
        <taxon>Bacteria</taxon>
        <taxon>Pseudomonadati</taxon>
        <taxon>Pseudomonadota</taxon>
        <taxon>Gammaproteobacteria</taxon>
        <taxon>Enterobacterales</taxon>
        <taxon>Yersiniaceae</taxon>
        <taxon>Rahnella</taxon>
    </lineage>
</organism>
<sequence length="431" mass="46119">MKFIYALFLLMLSLPSLANNSGVTFTVSDVKQGSTSGTISFQMDSCEGCMMNGWQYAFLIDHTPITGGSPGNPAMTFTNDSLASCNTVITSFSKTNQYLQPVIEVGNEVKCSANPYTTHIQVNDLKMTNGQWEGGDLKCNVTLTGNPGFDCGTIYVPALAPTPTPDVITQLNTAYNAEPTNCGDDTQPALLCSGVLIRGTEPSDSYHSWDPSPASVTSGGTSFSYLRKDSKYDKLAYGYTNGLIFFPQQQAPAGKLAIPTLCAFPIDAATDNRADKGCGEYTGHPESGTCQSQGILTAEQWHQHYVQYNSQHASECGFDLRTSATGSTISSAFNETIGSMATIATESFGTQNELRLQTWATGIPTELPIQAFFYLKGSSGLAGAQHDQQDFYNTTSGLVVPVVGISLPETTSDNVVFSYSASDQVVSSTHK</sequence>
<dbReference type="RefSeq" id="WP_104922205.1">
    <property type="nucleotide sequence ID" value="NZ_CP019062.1"/>
</dbReference>
<reference evidence="3" key="1">
    <citation type="submission" date="2017-01" db="EMBL/GenBank/DDBJ databases">
        <title>Genome sequence of Rouxiella sp. ERMR1:05.</title>
        <authorList>
            <person name="Kumar R."/>
            <person name="Singh D."/>
            <person name="Kumar S."/>
        </authorList>
    </citation>
    <scope>NUCLEOTIDE SEQUENCE [LARGE SCALE GENOMIC DNA]</scope>
    <source>
        <strain evidence="3">ERMR1:05</strain>
    </source>
</reference>
<feature type="signal peptide" evidence="1">
    <location>
        <begin position="1"/>
        <end position="18"/>
    </location>
</feature>
<evidence type="ECO:0000256" key="1">
    <source>
        <dbReference type="SAM" id="SignalP"/>
    </source>
</evidence>
<feature type="chain" id="PRO_5014869360" evidence="1">
    <location>
        <begin position="19"/>
        <end position="431"/>
    </location>
</feature>
<evidence type="ECO:0000313" key="2">
    <source>
        <dbReference type="EMBL" id="AVF34685.1"/>
    </source>
</evidence>
<dbReference type="OrthoDB" id="6766953at2"/>
<gene>
    <name evidence="2" type="ORF">BV494_06950</name>
</gene>
<keyword evidence="3" id="KW-1185">Reference proteome</keyword>
<keyword evidence="1" id="KW-0732">Signal</keyword>
<dbReference type="KEGG" id="rox:BV494_06950"/>
<name>A0A2L1UP40_9GAMM</name>
<dbReference type="Proteomes" id="UP000239197">
    <property type="component" value="Chromosome"/>
</dbReference>
<dbReference type="EMBL" id="CP019062">
    <property type="protein sequence ID" value="AVF34685.1"/>
    <property type="molecule type" value="Genomic_DNA"/>
</dbReference>